<proteinExistence type="inferred from homology"/>
<comment type="cofactor">
    <cofactor evidence="1">
        <name>Zn(2+)</name>
        <dbReference type="ChEBI" id="CHEBI:29105"/>
    </cofactor>
</comment>
<evidence type="ECO:0000256" key="6">
    <source>
        <dbReference type="SAM" id="MobiDB-lite"/>
    </source>
</evidence>
<feature type="domain" description="Alcohol dehydrogenase-like N-terminal" evidence="7">
    <location>
        <begin position="25"/>
        <end position="111"/>
    </location>
</feature>
<evidence type="ECO:0000256" key="1">
    <source>
        <dbReference type="ARBA" id="ARBA00001947"/>
    </source>
</evidence>
<evidence type="ECO:0000256" key="3">
    <source>
        <dbReference type="ARBA" id="ARBA00022723"/>
    </source>
</evidence>
<dbReference type="GO" id="GO:0046872">
    <property type="term" value="F:metal ion binding"/>
    <property type="evidence" value="ECO:0007669"/>
    <property type="project" value="UniProtKB-KW"/>
</dbReference>
<dbReference type="InterPro" id="IPR013154">
    <property type="entry name" value="ADH-like_N"/>
</dbReference>
<dbReference type="GO" id="GO:0016491">
    <property type="term" value="F:oxidoreductase activity"/>
    <property type="evidence" value="ECO:0007669"/>
    <property type="project" value="UniProtKB-KW"/>
</dbReference>
<dbReference type="AlphaFoldDB" id="A0A401W9J8"/>
<keyword evidence="3" id="KW-0479">Metal-binding</keyword>
<comment type="similarity">
    <text evidence="2">Belongs to the zinc-containing alcohol dehydrogenase family.</text>
</comment>
<evidence type="ECO:0000313" key="9">
    <source>
        <dbReference type="Proteomes" id="UP000286746"/>
    </source>
</evidence>
<sequence>MTTHRAVVRQGGASRVQARPTPDPGPGEVLLAPEAVSLCGTDIQMLRGLRDDPSPVLGHEGACQVVAVGAGVTRVRPGDRVVVNPTHPGDPSFLLGHNVDGLFQQRVLIAASAVEAGLLVPIGDALGSHEATLVEPLAVVDYAWHCLDLAPGEELVVVGDGLIGNLAAERARHLFEDVRVTLVHTSDAGLAWSERHLDPAIRHVRWQDLCPGEGDPPAHVLIATHRDRTVDAVDLAHERLGSSLRAFHVIGGVYGGAAGRHYPGVDLSGVRAANTGGPLPPRRVTWSGGTGPGVRFTGNRGVTGAALAAAAGELTRRPDRYRRLLTHRRALESGTELMNRLVDGGRLVDGELVVRLVVEMNTDLLKADA</sequence>
<keyword evidence="4" id="KW-0862">Zinc</keyword>
<comment type="caution">
    <text evidence="8">The sequence shown here is derived from an EMBL/GenBank/DDBJ whole genome shotgun (WGS) entry which is preliminary data.</text>
</comment>
<feature type="region of interest" description="Disordered" evidence="6">
    <location>
        <begin position="1"/>
        <end position="27"/>
    </location>
</feature>
<evidence type="ECO:0000256" key="4">
    <source>
        <dbReference type="ARBA" id="ARBA00022833"/>
    </source>
</evidence>
<keyword evidence="9" id="KW-1185">Reference proteome</keyword>
<dbReference type="RefSeq" id="WP_125056449.1">
    <property type="nucleotide sequence ID" value="NZ_BHZD01000001.1"/>
</dbReference>
<evidence type="ECO:0000256" key="2">
    <source>
        <dbReference type="ARBA" id="ARBA00008072"/>
    </source>
</evidence>
<dbReference type="PANTHER" id="PTHR43350:SF19">
    <property type="entry name" value="D-GULOSIDE 3-DEHYDROGENASE"/>
    <property type="match status" value="1"/>
</dbReference>
<evidence type="ECO:0000256" key="5">
    <source>
        <dbReference type="ARBA" id="ARBA00023002"/>
    </source>
</evidence>
<dbReference type="Pfam" id="PF08240">
    <property type="entry name" value="ADH_N"/>
    <property type="match status" value="1"/>
</dbReference>
<dbReference type="EMBL" id="BHZD01000001">
    <property type="protein sequence ID" value="GCD45994.1"/>
    <property type="molecule type" value="Genomic_DNA"/>
</dbReference>
<evidence type="ECO:0000313" key="8">
    <source>
        <dbReference type="EMBL" id="GCD45994.1"/>
    </source>
</evidence>
<dbReference type="SUPFAM" id="SSF50129">
    <property type="entry name" value="GroES-like"/>
    <property type="match status" value="1"/>
</dbReference>
<dbReference type="InterPro" id="IPR011032">
    <property type="entry name" value="GroES-like_sf"/>
</dbReference>
<gene>
    <name evidence="8" type="ORF">GKJPGBOP_05740</name>
</gene>
<dbReference type="PANTHER" id="PTHR43350">
    <property type="entry name" value="NAD-DEPENDENT ALCOHOL DEHYDROGENASE"/>
    <property type="match status" value="1"/>
</dbReference>
<evidence type="ECO:0000259" key="7">
    <source>
        <dbReference type="Pfam" id="PF08240"/>
    </source>
</evidence>
<name>A0A401W9J8_STREY</name>
<dbReference type="Proteomes" id="UP000286746">
    <property type="component" value="Unassembled WGS sequence"/>
</dbReference>
<protein>
    <submittedName>
        <fullName evidence="8">Sorbitol dehydrogenase</fullName>
    </submittedName>
</protein>
<organism evidence="8 9">
    <name type="scientific">Streptomyces paromomycinus</name>
    <name type="common">Streptomyces rimosus subsp. paromomycinus</name>
    <dbReference type="NCBI Taxonomy" id="92743"/>
    <lineage>
        <taxon>Bacteria</taxon>
        <taxon>Bacillati</taxon>
        <taxon>Actinomycetota</taxon>
        <taxon>Actinomycetes</taxon>
        <taxon>Kitasatosporales</taxon>
        <taxon>Streptomycetaceae</taxon>
        <taxon>Streptomyces</taxon>
    </lineage>
</organism>
<dbReference type="Gene3D" id="3.90.180.10">
    <property type="entry name" value="Medium-chain alcohol dehydrogenases, catalytic domain"/>
    <property type="match status" value="1"/>
</dbReference>
<keyword evidence="5" id="KW-0560">Oxidoreductase</keyword>
<accession>A0A401W9J8</accession>
<reference evidence="8 9" key="1">
    <citation type="submission" date="2018-11" db="EMBL/GenBank/DDBJ databases">
        <title>Whole genome sequence of Streptomyces paromomycinus NBRC 15454(T).</title>
        <authorList>
            <person name="Komaki H."/>
            <person name="Tamura T."/>
        </authorList>
    </citation>
    <scope>NUCLEOTIDE SEQUENCE [LARGE SCALE GENOMIC DNA]</scope>
    <source>
        <strain evidence="8 9">NBRC 15454</strain>
    </source>
</reference>